<evidence type="ECO:0000313" key="10">
    <source>
        <dbReference type="RefSeq" id="XP_022084102.1"/>
    </source>
</evidence>
<keyword evidence="3 7" id="KW-1133">Transmembrane helix</keyword>
<keyword evidence="9" id="KW-1185">Reference proteome</keyword>
<evidence type="ECO:0000256" key="3">
    <source>
        <dbReference type="ARBA" id="ARBA00022989"/>
    </source>
</evidence>
<dbReference type="PANTHER" id="PTHR22776">
    <property type="entry name" value="MARVEL-CONTAINING POTENTIAL LIPID RAFT-ASSOCIATED PROTEIN"/>
    <property type="match status" value="1"/>
</dbReference>
<evidence type="ECO:0000256" key="5">
    <source>
        <dbReference type="PROSITE-ProRule" id="PRU00581"/>
    </source>
</evidence>
<dbReference type="OMA" id="LIMTIMQ"/>
<evidence type="ECO:0000256" key="2">
    <source>
        <dbReference type="ARBA" id="ARBA00022692"/>
    </source>
</evidence>
<accession>A0A8B7XV34</accession>
<feature type="region of interest" description="Disordered" evidence="6">
    <location>
        <begin position="178"/>
        <end position="198"/>
    </location>
</feature>
<feature type="transmembrane region" description="Helical" evidence="7">
    <location>
        <begin position="50"/>
        <end position="68"/>
    </location>
</feature>
<evidence type="ECO:0000256" key="6">
    <source>
        <dbReference type="SAM" id="MobiDB-lite"/>
    </source>
</evidence>
<comment type="subcellular location">
    <subcellularLocation>
        <location evidence="1">Membrane</location>
        <topology evidence="1">Multi-pass membrane protein</topology>
    </subcellularLocation>
</comment>
<dbReference type="RefSeq" id="XP_022084102.1">
    <property type="nucleotide sequence ID" value="XM_022228410.1"/>
</dbReference>
<feature type="transmembrane region" description="Helical" evidence="7">
    <location>
        <begin position="111"/>
        <end position="138"/>
    </location>
</feature>
<sequence>MADKTVEVSTVSQHTVVTASTTTTANLQGNSAAGAKCTCDMSFLRSLQGITKMAEIVLSLVAFIVMLSSRSDLRNAGLNFFLFVAIAAVLVSSLCLALLSTRLHLKVPLPWNLVFAGLYAIMFLVYFIAFILAAVNAIDAKHGSAVTLGFFACVAYFGSLFFAVQDWRLNRQMTQESQGATGTYTEQHDTPPAYEASY</sequence>
<dbReference type="GO" id="GO:0016020">
    <property type="term" value="C:membrane"/>
    <property type="evidence" value="ECO:0007669"/>
    <property type="project" value="UniProtKB-SubCell"/>
</dbReference>
<proteinExistence type="predicted"/>
<dbReference type="GeneID" id="110975703"/>
<dbReference type="InterPro" id="IPR050578">
    <property type="entry name" value="MARVEL-CKLF_proteins"/>
</dbReference>
<organism evidence="9 10">
    <name type="scientific">Acanthaster planci</name>
    <name type="common">Crown-of-thorns starfish</name>
    <dbReference type="NCBI Taxonomy" id="133434"/>
    <lineage>
        <taxon>Eukaryota</taxon>
        <taxon>Metazoa</taxon>
        <taxon>Echinodermata</taxon>
        <taxon>Eleutherozoa</taxon>
        <taxon>Asterozoa</taxon>
        <taxon>Asteroidea</taxon>
        <taxon>Valvatacea</taxon>
        <taxon>Valvatida</taxon>
        <taxon>Acanthasteridae</taxon>
        <taxon>Acanthaster</taxon>
    </lineage>
</organism>
<evidence type="ECO:0000256" key="1">
    <source>
        <dbReference type="ARBA" id="ARBA00004141"/>
    </source>
</evidence>
<feature type="domain" description="MARVEL" evidence="8">
    <location>
        <begin position="43"/>
        <end position="168"/>
    </location>
</feature>
<gene>
    <name evidence="10" type="primary">LOC110975703</name>
</gene>
<dbReference type="KEGG" id="aplc:110975703"/>
<keyword evidence="2 5" id="KW-0812">Transmembrane</keyword>
<protein>
    <submittedName>
        <fullName evidence="10">CKLF-like MARVEL transmembrane domain-containing protein 4</fullName>
    </submittedName>
</protein>
<evidence type="ECO:0000256" key="4">
    <source>
        <dbReference type="ARBA" id="ARBA00023136"/>
    </source>
</evidence>
<evidence type="ECO:0000259" key="8">
    <source>
        <dbReference type="PROSITE" id="PS51225"/>
    </source>
</evidence>
<evidence type="ECO:0000256" key="7">
    <source>
        <dbReference type="SAM" id="Phobius"/>
    </source>
</evidence>
<dbReference type="Proteomes" id="UP000694845">
    <property type="component" value="Unplaced"/>
</dbReference>
<dbReference type="Pfam" id="PF01284">
    <property type="entry name" value="MARVEL"/>
    <property type="match status" value="1"/>
</dbReference>
<dbReference type="OrthoDB" id="10028364at2759"/>
<feature type="transmembrane region" description="Helical" evidence="7">
    <location>
        <begin position="144"/>
        <end position="164"/>
    </location>
</feature>
<feature type="transmembrane region" description="Helical" evidence="7">
    <location>
        <begin position="80"/>
        <end position="99"/>
    </location>
</feature>
<name>A0A8B7XV34_ACAPL</name>
<keyword evidence="4 5" id="KW-0472">Membrane</keyword>
<dbReference type="PANTHER" id="PTHR22776:SF49">
    <property type="entry name" value="MARVEL DOMAIN-CONTAINING PROTEIN"/>
    <property type="match status" value="1"/>
</dbReference>
<dbReference type="AlphaFoldDB" id="A0A8B7XV34"/>
<reference evidence="10" key="1">
    <citation type="submission" date="2025-08" db="UniProtKB">
        <authorList>
            <consortium name="RefSeq"/>
        </authorList>
    </citation>
    <scope>IDENTIFICATION</scope>
</reference>
<dbReference type="PROSITE" id="PS51225">
    <property type="entry name" value="MARVEL"/>
    <property type="match status" value="1"/>
</dbReference>
<evidence type="ECO:0000313" key="9">
    <source>
        <dbReference type="Proteomes" id="UP000694845"/>
    </source>
</evidence>
<dbReference type="InterPro" id="IPR008253">
    <property type="entry name" value="Marvel"/>
</dbReference>